<gene>
    <name evidence="6" type="ORF">KIMC2_12320</name>
</gene>
<dbReference type="InterPro" id="IPR000587">
    <property type="entry name" value="Creatinase_N"/>
</dbReference>
<dbReference type="InterPro" id="IPR036005">
    <property type="entry name" value="Creatinase/aminopeptidase-like"/>
</dbReference>
<evidence type="ECO:0000259" key="5">
    <source>
        <dbReference type="Pfam" id="PF01321"/>
    </source>
</evidence>
<keyword evidence="3" id="KW-0464">Manganese</keyword>
<dbReference type="InterPro" id="IPR029149">
    <property type="entry name" value="Creatin/AminoP/Spt16_N"/>
</dbReference>
<protein>
    <submittedName>
        <fullName evidence="6">Dipeptidase</fullName>
    </submittedName>
</protein>
<dbReference type="Gene3D" id="3.40.350.10">
    <property type="entry name" value="Creatinase/prolidase N-terminal domain"/>
    <property type="match status" value="1"/>
</dbReference>
<organism evidence="6 7">
    <name type="scientific">Xylocopilactobacillus apis</name>
    <dbReference type="NCBI Taxonomy" id="2932183"/>
    <lineage>
        <taxon>Bacteria</taxon>
        <taxon>Bacillati</taxon>
        <taxon>Bacillota</taxon>
        <taxon>Bacilli</taxon>
        <taxon>Lactobacillales</taxon>
        <taxon>Lactobacillaceae</taxon>
        <taxon>Xylocopilactobacillus</taxon>
    </lineage>
</organism>
<evidence type="ECO:0000313" key="7">
    <source>
        <dbReference type="Proteomes" id="UP001321804"/>
    </source>
</evidence>
<dbReference type="RefSeq" id="WP_317695009.1">
    <property type="nucleotide sequence ID" value="NZ_AP026801.1"/>
</dbReference>
<dbReference type="Pfam" id="PF00557">
    <property type="entry name" value="Peptidase_M24"/>
    <property type="match status" value="1"/>
</dbReference>
<dbReference type="Proteomes" id="UP001321804">
    <property type="component" value="Chromosome"/>
</dbReference>
<keyword evidence="7" id="KW-1185">Reference proteome</keyword>
<dbReference type="PANTHER" id="PTHR46112:SF10">
    <property type="entry name" value="DIPEPTIDASE YKVY-RELATED"/>
    <property type="match status" value="1"/>
</dbReference>
<accession>A0AAU9DAI1</accession>
<proteinExistence type="inferred from homology"/>
<comment type="similarity">
    <text evidence="2">Belongs to the peptidase M24B family.</text>
</comment>
<evidence type="ECO:0000259" key="4">
    <source>
        <dbReference type="Pfam" id="PF00557"/>
    </source>
</evidence>
<dbReference type="KEGG" id="xak:KIMC2_12320"/>
<feature type="domain" description="Creatinase N-terminal" evidence="5">
    <location>
        <begin position="5"/>
        <end position="136"/>
    </location>
</feature>
<evidence type="ECO:0000256" key="1">
    <source>
        <dbReference type="ARBA" id="ARBA00001936"/>
    </source>
</evidence>
<dbReference type="InterPro" id="IPR050659">
    <property type="entry name" value="Peptidase_M24B"/>
</dbReference>
<dbReference type="SUPFAM" id="SSF55920">
    <property type="entry name" value="Creatinase/aminopeptidase"/>
    <property type="match status" value="1"/>
</dbReference>
<evidence type="ECO:0000313" key="6">
    <source>
        <dbReference type="EMBL" id="BDR56670.1"/>
    </source>
</evidence>
<dbReference type="EMBL" id="AP026801">
    <property type="protein sequence ID" value="BDR56670.1"/>
    <property type="molecule type" value="Genomic_DNA"/>
</dbReference>
<dbReference type="PANTHER" id="PTHR46112">
    <property type="entry name" value="AMINOPEPTIDASE"/>
    <property type="match status" value="1"/>
</dbReference>
<sequence>MNKHLENLIQVLEDNDLDLAYISDPTNIFYYTGFLADPHERTLAFFVSRSRKNFLFTPQLEVSSAKDAGFSGQVYGYLDQEDPYKIIAQHLTELSDKFRNVGIEKSQLTIARFEQLKKILPQIDHFFDLTAAIERQKLIKTNDEIQKMMGAGEEADFAFDIAQKNCRPGITEIELVNQIESALREKGVLHVSFDTLVQAGKMAANPHGEPTTNQVKDHDLVLFDLGTVHENYVSDATRTFAVGEITDEQKEIYDVCLEAQLTAMDYAKPGITAAELDKKARDIITKHGFGEYFNHRLGHGLGTSVHEFPSIMEGNEMMLEPGMCFSIEPGIYVPGFAGVRIEDSVHVTKNGVEPFTHTSKQLIKL</sequence>
<reference evidence="6 7" key="1">
    <citation type="journal article" date="2023" name="Microbiol. Spectr.">
        <title>Symbiosis of Carpenter Bees with Uncharacterized Lactic Acid Bacteria Showing NAD Auxotrophy.</title>
        <authorList>
            <person name="Kawasaki S."/>
            <person name="Ozawa K."/>
            <person name="Mori T."/>
            <person name="Yamamoto A."/>
            <person name="Ito M."/>
            <person name="Ohkuma M."/>
            <person name="Sakamoto M."/>
            <person name="Matsutani M."/>
        </authorList>
    </citation>
    <scope>NUCLEOTIDE SEQUENCE [LARGE SCALE GENOMIC DNA]</scope>
    <source>
        <strain evidence="6 7">KimC2</strain>
    </source>
</reference>
<evidence type="ECO:0000256" key="2">
    <source>
        <dbReference type="ARBA" id="ARBA00008766"/>
    </source>
</evidence>
<dbReference type="Gene3D" id="3.90.230.10">
    <property type="entry name" value="Creatinase/methionine aminopeptidase superfamily"/>
    <property type="match status" value="1"/>
</dbReference>
<dbReference type="CDD" id="cd01092">
    <property type="entry name" value="APP-like"/>
    <property type="match status" value="1"/>
</dbReference>
<dbReference type="SUPFAM" id="SSF53092">
    <property type="entry name" value="Creatinase/prolidase N-terminal domain"/>
    <property type="match status" value="1"/>
</dbReference>
<name>A0AAU9DAI1_9LACO</name>
<dbReference type="InterPro" id="IPR000994">
    <property type="entry name" value="Pept_M24"/>
</dbReference>
<dbReference type="Pfam" id="PF01321">
    <property type="entry name" value="Creatinase_N"/>
    <property type="match status" value="1"/>
</dbReference>
<dbReference type="AlphaFoldDB" id="A0AAU9DAI1"/>
<evidence type="ECO:0000256" key="3">
    <source>
        <dbReference type="ARBA" id="ARBA00023211"/>
    </source>
</evidence>
<feature type="domain" description="Peptidase M24" evidence="4">
    <location>
        <begin position="147"/>
        <end position="349"/>
    </location>
</feature>
<comment type="cofactor">
    <cofactor evidence="1">
        <name>Mn(2+)</name>
        <dbReference type="ChEBI" id="CHEBI:29035"/>
    </cofactor>
</comment>